<reference evidence="2" key="1">
    <citation type="submission" date="2022-11" db="UniProtKB">
        <authorList>
            <consortium name="WormBaseParasite"/>
        </authorList>
    </citation>
    <scope>IDENTIFICATION</scope>
</reference>
<accession>A0A915L3T5</accession>
<evidence type="ECO:0000313" key="2">
    <source>
        <dbReference type="WBParaSite" id="nRc.2.0.1.t45739-RA"/>
    </source>
</evidence>
<sequence length="61" mass="6877">MDKFPKIIAPNLSTCDSGIIAKEKHSVTPLIANKTTYKIKPLIVSVKYRAIDWQLRSPSSY</sequence>
<dbReference type="Proteomes" id="UP000887565">
    <property type="component" value="Unplaced"/>
</dbReference>
<keyword evidence="1" id="KW-1185">Reference proteome</keyword>
<dbReference type="WBParaSite" id="nRc.2.0.1.t45739-RA">
    <property type="protein sequence ID" value="nRc.2.0.1.t45739-RA"/>
    <property type="gene ID" value="nRc.2.0.1.g45739"/>
</dbReference>
<proteinExistence type="predicted"/>
<organism evidence="1 2">
    <name type="scientific">Romanomermis culicivorax</name>
    <name type="common">Nematode worm</name>
    <dbReference type="NCBI Taxonomy" id="13658"/>
    <lineage>
        <taxon>Eukaryota</taxon>
        <taxon>Metazoa</taxon>
        <taxon>Ecdysozoa</taxon>
        <taxon>Nematoda</taxon>
        <taxon>Enoplea</taxon>
        <taxon>Dorylaimia</taxon>
        <taxon>Mermithida</taxon>
        <taxon>Mermithoidea</taxon>
        <taxon>Mermithidae</taxon>
        <taxon>Romanomermis</taxon>
    </lineage>
</organism>
<name>A0A915L3T5_ROMCU</name>
<evidence type="ECO:0000313" key="1">
    <source>
        <dbReference type="Proteomes" id="UP000887565"/>
    </source>
</evidence>
<dbReference type="AlphaFoldDB" id="A0A915L3T5"/>
<protein>
    <submittedName>
        <fullName evidence="2">Uncharacterized protein</fullName>
    </submittedName>
</protein>